<organism evidence="1 2">
    <name type="scientific">Dendrolimus kikuchii</name>
    <dbReference type="NCBI Taxonomy" id="765133"/>
    <lineage>
        <taxon>Eukaryota</taxon>
        <taxon>Metazoa</taxon>
        <taxon>Ecdysozoa</taxon>
        <taxon>Arthropoda</taxon>
        <taxon>Hexapoda</taxon>
        <taxon>Insecta</taxon>
        <taxon>Pterygota</taxon>
        <taxon>Neoptera</taxon>
        <taxon>Endopterygota</taxon>
        <taxon>Lepidoptera</taxon>
        <taxon>Glossata</taxon>
        <taxon>Ditrysia</taxon>
        <taxon>Bombycoidea</taxon>
        <taxon>Lasiocampidae</taxon>
        <taxon>Dendrolimus</taxon>
    </lineage>
</organism>
<dbReference type="Proteomes" id="UP000824533">
    <property type="component" value="Linkage Group LG05"/>
</dbReference>
<gene>
    <name evidence="1" type="ORF">K1T71_003342</name>
</gene>
<name>A0ACC1DCC9_9NEOP</name>
<evidence type="ECO:0000313" key="1">
    <source>
        <dbReference type="EMBL" id="KAJ0181257.1"/>
    </source>
</evidence>
<reference evidence="1 2" key="1">
    <citation type="journal article" date="2021" name="Front. Genet.">
        <title>Chromosome-Level Genome Assembly Reveals Significant Gene Expansion in the Toll and IMD Signaling Pathways of Dendrolimus kikuchii.</title>
        <authorList>
            <person name="Zhou J."/>
            <person name="Wu P."/>
            <person name="Xiong Z."/>
            <person name="Liu N."/>
            <person name="Zhao N."/>
            <person name="Ji M."/>
            <person name="Qiu Y."/>
            <person name="Yang B."/>
        </authorList>
    </citation>
    <scope>NUCLEOTIDE SEQUENCE [LARGE SCALE GENOMIC DNA]</scope>
    <source>
        <strain evidence="1">Ann1</strain>
    </source>
</reference>
<protein>
    <submittedName>
        <fullName evidence="1">Uncharacterized protein</fullName>
    </submittedName>
</protein>
<dbReference type="EMBL" id="CM034391">
    <property type="protein sequence ID" value="KAJ0181257.1"/>
    <property type="molecule type" value="Genomic_DNA"/>
</dbReference>
<sequence length="159" mass="18422">MGDFNGKIGKRLQGEENIMGHYGYGARNLITNELLKALMNEISPRLNQIFNEILKSEEIPKDWTKSTIILQKYREYNKQIYISFIDYNKAFDSLEHDTIWKALKDQGIHSKYINILRKIYANSTAEIRLEKSGPEFPVERGVRQGDPISPKLFSAVLEI</sequence>
<accession>A0ACC1DCC9</accession>
<proteinExistence type="predicted"/>
<evidence type="ECO:0000313" key="2">
    <source>
        <dbReference type="Proteomes" id="UP000824533"/>
    </source>
</evidence>
<comment type="caution">
    <text evidence="1">The sequence shown here is derived from an EMBL/GenBank/DDBJ whole genome shotgun (WGS) entry which is preliminary data.</text>
</comment>
<keyword evidence="2" id="KW-1185">Reference proteome</keyword>